<dbReference type="InterPro" id="IPR000524">
    <property type="entry name" value="Tscrpt_reg_HTH_GntR"/>
</dbReference>
<evidence type="ECO:0000256" key="2">
    <source>
        <dbReference type="ARBA" id="ARBA00023125"/>
    </source>
</evidence>
<dbReference type="PANTHER" id="PTHR43537">
    <property type="entry name" value="TRANSCRIPTIONAL REGULATOR, GNTR FAMILY"/>
    <property type="match status" value="1"/>
</dbReference>
<dbReference type="OrthoDB" id="8680240at2"/>
<keyword evidence="1" id="KW-0805">Transcription regulation</keyword>
<dbReference type="Gene3D" id="1.10.10.10">
    <property type="entry name" value="Winged helix-like DNA-binding domain superfamily/Winged helix DNA-binding domain"/>
    <property type="match status" value="1"/>
</dbReference>
<gene>
    <name evidence="5" type="ORF">DFR50_1363</name>
</gene>
<dbReference type="AlphaFoldDB" id="A0A366EUE3"/>
<dbReference type="InterPro" id="IPR008920">
    <property type="entry name" value="TF_FadR/GntR_C"/>
</dbReference>
<accession>A0A366EUE3</accession>
<keyword evidence="2" id="KW-0238">DNA-binding</keyword>
<dbReference type="Pfam" id="PF00392">
    <property type="entry name" value="GntR"/>
    <property type="match status" value="1"/>
</dbReference>
<protein>
    <submittedName>
        <fullName evidence="5">GntR family transcriptional regulator</fullName>
    </submittedName>
</protein>
<dbReference type="Pfam" id="PF07729">
    <property type="entry name" value="FCD"/>
    <property type="match status" value="1"/>
</dbReference>
<dbReference type="SUPFAM" id="SSF46785">
    <property type="entry name" value="Winged helix' DNA-binding domain"/>
    <property type="match status" value="1"/>
</dbReference>
<evidence type="ECO:0000256" key="3">
    <source>
        <dbReference type="ARBA" id="ARBA00023163"/>
    </source>
</evidence>
<dbReference type="Proteomes" id="UP000253529">
    <property type="component" value="Unassembled WGS sequence"/>
</dbReference>
<dbReference type="SUPFAM" id="SSF48008">
    <property type="entry name" value="GntR ligand-binding domain-like"/>
    <property type="match status" value="1"/>
</dbReference>
<organism evidence="5 6">
    <name type="scientific">Roseiarcus fermentans</name>
    <dbReference type="NCBI Taxonomy" id="1473586"/>
    <lineage>
        <taxon>Bacteria</taxon>
        <taxon>Pseudomonadati</taxon>
        <taxon>Pseudomonadota</taxon>
        <taxon>Alphaproteobacteria</taxon>
        <taxon>Hyphomicrobiales</taxon>
        <taxon>Roseiarcaceae</taxon>
        <taxon>Roseiarcus</taxon>
    </lineage>
</organism>
<dbReference type="InterPro" id="IPR036388">
    <property type="entry name" value="WH-like_DNA-bd_sf"/>
</dbReference>
<keyword evidence="3" id="KW-0804">Transcription</keyword>
<evidence type="ECO:0000256" key="1">
    <source>
        <dbReference type="ARBA" id="ARBA00023015"/>
    </source>
</evidence>
<comment type="caution">
    <text evidence="5">The sequence shown here is derived from an EMBL/GenBank/DDBJ whole genome shotgun (WGS) entry which is preliminary data.</text>
</comment>
<dbReference type="EMBL" id="QNRK01000036">
    <property type="protein sequence ID" value="RBP05115.1"/>
    <property type="molecule type" value="Genomic_DNA"/>
</dbReference>
<dbReference type="PANTHER" id="PTHR43537:SF20">
    <property type="entry name" value="HTH-TYPE TRANSCRIPTIONAL REPRESSOR GLAR"/>
    <property type="match status" value="1"/>
</dbReference>
<dbReference type="GO" id="GO:0003700">
    <property type="term" value="F:DNA-binding transcription factor activity"/>
    <property type="evidence" value="ECO:0007669"/>
    <property type="project" value="InterPro"/>
</dbReference>
<dbReference type="SMART" id="SM00895">
    <property type="entry name" value="FCD"/>
    <property type="match status" value="1"/>
</dbReference>
<sequence>MTDIAVVDRSGDTKGRTLIEAAYATLRNEIIDGTLEPGAKLRTEELRARYDVSGSTIREALTRLLGEALVTSEGQRGFRVAPASLDDFRDLTEVRKLIETEALRQAIAVGGEPWESEIVAAFYRLSKTEERLREDPAGASAEFEQRNRDFHRALIAACPSPWLHRLHALLYQQSERYRRLVASKRAIPRDVHAEHQGIFDATLARDSDLAVRLAGEHIERSVLALATLLAARDREAAAG</sequence>
<name>A0A366EUE3_9HYPH</name>
<keyword evidence="6" id="KW-1185">Reference proteome</keyword>
<dbReference type="Gene3D" id="1.20.120.530">
    <property type="entry name" value="GntR ligand-binding domain-like"/>
    <property type="match status" value="1"/>
</dbReference>
<dbReference type="GO" id="GO:0003677">
    <property type="term" value="F:DNA binding"/>
    <property type="evidence" value="ECO:0007669"/>
    <property type="project" value="UniProtKB-KW"/>
</dbReference>
<dbReference type="SMART" id="SM00345">
    <property type="entry name" value="HTH_GNTR"/>
    <property type="match status" value="1"/>
</dbReference>
<feature type="domain" description="HTH gntR-type" evidence="4">
    <location>
        <begin position="16"/>
        <end position="83"/>
    </location>
</feature>
<dbReference type="InterPro" id="IPR036390">
    <property type="entry name" value="WH_DNA-bd_sf"/>
</dbReference>
<evidence type="ECO:0000313" key="5">
    <source>
        <dbReference type="EMBL" id="RBP05115.1"/>
    </source>
</evidence>
<evidence type="ECO:0000259" key="4">
    <source>
        <dbReference type="PROSITE" id="PS50949"/>
    </source>
</evidence>
<dbReference type="RefSeq" id="WP_113891934.1">
    <property type="nucleotide sequence ID" value="NZ_QNRK01000036.1"/>
</dbReference>
<proteinExistence type="predicted"/>
<dbReference type="InterPro" id="IPR011711">
    <property type="entry name" value="GntR_C"/>
</dbReference>
<reference evidence="5 6" key="1">
    <citation type="submission" date="2018-06" db="EMBL/GenBank/DDBJ databases">
        <title>Genomic Encyclopedia of Type Strains, Phase IV (KMG-IV): sequencing the most valuable type-strain genomes for metagenomic binning, comparative biology and taxonomic classification.</title>
        <authorList>
            <person name="Goeker M."/>
        </authorList>
    </citation>
    <scope>NUCLEOTIDE SEQUENCE [LARGE SCALE GENOMIC DNA]</scope>
    <source>
        <strain evidence="5 6">DSM 24875</strain>
    </source>
</reference>
<evidence type="ECO:0000313" key="6">
    <source>
        <dbReference type="Proteomes" id="UP000253529"/>
    </source>
</evidence>
<dbReference type="CDD" id="cd07377">
    <property type="entry name" value="WHTH_GntR"/>
    <property type="match status" value="1"/>
</dbReference>
<dbReference type="PROSITE" id="PS50949">
    <property type="entry name" value="HTH_GNTR"/>
    <property type="match status" value="1"/>
</dbReference>